<dbReference type="CDD" id="cd04647">
    <property type="entry name" value="LbH_MAT_like"/>
    <property type="match status" value="1"/>
</dbReference>
<protein>
    <submittedName>
        <fullName evidence="1">Acetyltransferase</fullName>
    </submittedName>
</protein>
<dbReference type="Pfam" id="PF14602">
    <property type="entry name" value="Hexapep_2"/>
    <property type="match status" value="1"/>
</dbReference>
<dbReference type="PANTHER" id="PTHR23416">
    <property type="entry name" value="SIALIC ACID SYNTHASE-RELATED"/>
    <property type="match status" value="1"/>
</dbReference>
<organism evidence="1 2">
    <name type="scientific">Protofrankia coriariae</name>
    <dbReference type="NCBI Taxonomy" id="1562887"/>
    <lineage>
        <taxon>Bacteria</taxon>
        <taxon>Bacillati</taxon>
        <taxon>Actinomycetota</taxon>
        <taxon>Actinomycetes</taxon>
        <taxon>Frankiales</taxon>
        <taxon>Frankiaceae</taxon>
        <taxon>Protofrankia</taxon>
    </lineage>
</organism>
<dbReference type="Pfam" id="PF00132">
    <property type="entry name" value="Hexapep"/>
    <property type="match status" value="1"/>
</dbReference>
<dbReference type="Proteomes" id="UP000035425">
    <property type="component" value="Unassembled WGS sequence"/>
</dbReference>
<dbReference type="Gene3D" id="2.160.10.10">
    <property type="entry name" value="Hexapeptide repeat proteins"/>
    <property type="match status" value="1"/>
</dbReference>
<gene>
    <name evidence="1" type="ORF">FrCorBMG51_01190</name>
</gene>
<dbReference type="InterPro" id="IPR001451">
    <property type="entry name" value="Hexapep"/>
</dbReference>
<dbReference type="InterPro" id="IPR011004">
    <property type="entry name" value="Trimer_LpxA-like_sf"/>
</dbReference>
<dbReference type="RefSeq" id="WP_047221317.1">
    <property type="nucleotide sequence ID" value="NZ_JWIO01000002.1"/>
</dbReference>
<name>A0ABR5F7U6_9ACTN</name>
<evidence type="ECO:0000313" key="2">
    <source>
        <dbReference type="Proteomes" id="UP000035425"/>
    </source>
</evidence>
<sequence>MRILGRRSGGDPRQERFLTFSAVRWIVRHRAWTPFYLHRYWRFALFRLRYPQVVTEGFVFLGKNVVLEGRPGYGRIVLGRWVHLGDNSRIRCHEGNLRIGDKCVLGRNSTINCYLDVEIGAKSLIADDVYIIDFDHVFDDIHVPIKDQGIVKSPVRIGSDVWIGTKVTVLRGTRVGPGSVIAAGAVVNADIAPMSVAVGVPARVVRNRTADYQAAEAKRAALADIARKTAAAAAGVIAARAEAGRPRQG</sequence>
<keyword evidence="2" id="KW-1185">Reference proteome</keyword>
<dbReference type="InterPro" id="IPR051159">
    <property type="entry name" value="Hexapeptide_acetyltransf"/>
</dbReference>
<dbReference type="EMBL" id="JWIO01000002">
    <property type="protein sequence ID" value="KLL12801.1"/>
    <property type="molecule type" value="Genomic_DNA"/>
</dbReference>
<dbReference type="PANTHER" id="PTHR23416:SF78">
    <property type="entry name" value="LIPOPOLYSACCHARIDE BIOSYNTHESIS O-ACETYL TRANSFERASE WBBJ-RELATED"/>
    <property type="match status" value="1"/>
</dbReference>
<evidence type="ECO:0000313" key="1">
    <source>
        <dbReference type="EMBL" id="KLL12801.1"/>
    </source>
</evidence>
<proteinExistence type="predicted"/>
<reference evidence="1 2" key="1">
    <citation type="submission" date="2014-12" db="EMBL/GenBank/DDBJ databases">
        <title>Frankia sp. BMG5.1 draft genome.</title>
        <authorList>
            <person name="Gtari M."/>
            <person name="Ghodhbane-Gtari F."/>
            <person name="Nouioui I."/>
            <person name="Ktari A."/>
            <person name="Hezbri K."/>
            <person name="Mimouni W."/>
            <person name="Sbissi I."/>
            <person name="Ayari A."/>
            <person name="Yamanaka T."/>
            <person name="Normand P."/>
            <person name="Tisa L.S."/>
            <person name="Boudabous A."/>
        </authorList>
    </citation>
    <scope>NUCLEOTIDE SEQUENCE [LARGE SCALE GENOMIC DNA]</scope>
    <source>
        <strain evidence="1 2">BMG5.1</strain>
    </source>
</reference>
<accession>A0ABR5F7U6</accession>
<dbReference type="SUPFAM" id="SSF51161">
    <property type="entry name" value="Trimeric LpxA-like enzymes"/>
    <property type="match status" value="1"/>
</dbReference>
<comment type="caution">
    <text evidence="1">The sequence shown here is derived from an EMBL/GenBank/DDBJ whole genome shotgun (WGS) entry which is preliminary data.</text>
</comment>